<dbReference type="InterPro" id="IPR009192">
    <property type="entry name" value="Diol/glycerol_deHydtase_re_ssu"/>
</dbReference>
<proteinExistence type="predicted"/>
<organism evidence="1 2">
    <name type="scientific">Candidatus Pseudoramibacter fermentans</name>
    <dbReference type="NCBI Taxonomy" id="2594427"/>
    <lineage>
        <taxon>Bacteria</taxon>
        <taxon>Bacillati</taxon>
        <taxon>Bacillota</taxon>
        <taxon>Clostridia</taxon>
        <taxon>Eubacteriales</taxon>
        <taxon>Eubacteriaceae</taxon>
        <taxon>Pseudoramibacter</taxon>
    </lineage>
</organism>
<dbReference type="AlphaFoldDB" id="A0A6L5GTR6"/>
<gene>
    <name evidence="1" type="ORF">FRC53_09715</name>
</gene>
<dbReference type="PIRSF" id="PIRSF011503">
    <property type="entry name" value="DdrB_PduH"/>
    <property type="match status" value="1"/>
</dbReference>
<evidence type="ECO:0000313" key="2">
    <source>
        <dbReference type="Proteomes" id="UP000473648"/>
    </source>
</evidence>
<reference evidence="1" key="1">
    <citation type="journal article" date="2020" name="Appl. Environ. Microbiol.">
        <title>Medium-Chain Fatty Acid Synthesis by 'Candidatus Weimeria bifida' gen. nov., sp. nov., and 'Candidatus Pseudoramibacter fermentans' sp. nov.</title>
        <authorList>
            <person name="Scarborough M.J."/>
            <person name="Myers K.S."/>
            <person name="Donohue T.J."/>
            <person name="Noguera D.R."/>
        </authorList>
    </citation>
    <scope>NUCLEOTIDE SEQUENCE</scope>
    <source>
        <strain evidence="1">EUB1.1</strain>
    </source>
</reference>
<dbReference type="SUPFAM" id="SSF52968">
    <property type="entry name" value="B12-dependent dehydatase associated subunit"/>
    <property type="match status" value="1"/>
</dbReference>
<dbReference type="InterPro" id="IPR003208">
    <property type="entry name" value="Dehydtase/Dehydtase_re"/>
</dbReference>
<name>A0A6L5GTR6_9FIRM</name>
<protein>
    <submittedName>
        <fullName evidence="1">Glycerol dehydratase</fullName>
    </submittedName>
</protein>
<evidence type="ECO:0000313" key="1">
    <source>
        <dbReference type="EMBL" id="MQM73669.1"/>
    </source>
</evidence>
<dbReference type="Gene3D" id="3.40.50.10150">
    <property type="entry name" value="B12-dependent dehydatase associated subunit"/>
    <property type="match status" value="1"/>
</dbReference>
<dbReference type="EMBL" id="VOGB01000005">
    <property type="protein sequence ID" value="MQM73669.1"/>
    <property type="molecule type" value="Genomic_DNA"/>
</dbReference>
<keyword evidence="2" id="KW-1185">Reference proteome</keyword>
<accession>A0A6L5GTR6</accession>
<dbReference type="InterPro" id="IPR010254">
    <property type="entry name" value="B12-dep_deHydtase_bsu"/>
</dbReference>
<comment type="caution">
    <text evidence="1">The sequence shown here is derived from an EMBL/GenBank/DDBJ whole genome shotgun (WGS) entry which is preliminary data.</text>
</comment>
<sequence length="121" mass="12993">MNPGLEAPKPEIVVYSIKGSVPKDVVTEVILGIEEEGLPYKHEDKTDKISAEDLAYRAAEDSHLGVGIGIDSKTIALHFIKLKGGKPLFTVAPSAGEEKLRAIGANAARLIKRMPFKSLDA</sequence>
<dbReference type="Pfam" id="PF02288">
    <property type="entry name" value="Dehydratase_MU"/>
    <property type="match status" value="1"/>
</dbReference>
<dbReference type="Proteomes" id="UP000473648">
    <property type="component" value="Unassembled WGS sequence"/>
</dbReference>